<evidence type="ECO:0000313" key="1">
    <source>
        <dbReference type="EMBL" id="AOC55119.1"/>
    </source>
</evidence>
<dbReference type="Proteomes" id="UP000149121">
    <property type="component" value="Segment"/>
</dbReference>
<organism evidence="1 2">
    <name type="scientific">Lymphocystis disease virus 3</name>
    <dbReference type="NCBI Taxonomy" id="2560566"/>
    <lineage>
        <taxon>Viruses</taxon>
        <taxon>Varidnaviria</taxon>
        <taxon>Bamfordvirae</taxon>
        <taxon>Nucleocytoviricota</taxon>
        <taxon>Megaviricetes</taxon>
        <taxon>Pimascovirales</taxon>
        <taxon>Pimascovirales incertae sedis</taxon>
        <taxon>Iridoviridae</taxon>
        <taxon>Alphairidovirinae</taxon>
        <taxon>Lymphocystivirus</taxon>
        <taxon>Lymphocystivirus sparus1</taxon>
    </lineage>
</organism>
<reference evidence="1 2" key="1">
    <citation type="journal article" date="2016" name="J. Virol.">
        <title>Concurrence of Iridovirus, Polyomavirus, and a Unique Member of a New Group of Fish Papillomaviruses in Lymphocystis Disease-Affected Gilthead Sea Bream.</title>
        <authorList>
            <person name="Lopez-Bueno A."/>
            <person name="Mavian C."/>
            <person name="Labella A.M."/>
            <person name="Castro D."/>
            <person name="Borrego J.J."/>
            <person name="Alcami A."/>
            <person name="Alejo A."/>
        </authorList>
    </citation>
    <scope>NUCLEOTIDE SEQUENCE [LARGE SCALE GENOMIC DNA]</scope>
    <source>
        <strain evidence="1">SA9</strain>
    </source>
</reference>
<protein>
    <submittedName>
        <fullName evidence="1">Uncharacterized protein</fullName>
    </submittedName>
</protein>
<dbReference type="OrthoDB" id="38184at10239"/>
<gene>
    <name evidence="1" type="ORF">LCDVSa035R</name>
</gene>
<dbReference type="EMBL" id="KX643370">
    <property type="protein sequence ID" value="AOC55119.1"/>
    <property type="molecule type" value="Genomic_DNA"/>
</dbReference>
<accession>A0A1B2RVU8</accession>
<sequence>MDFKKLLVESLKTLTADEFDYFKFNLQIIVPFVKVKRSLFDLTKKELTDLLWIGLGGNSFTYVLSALKAGGFISRYDKLHKNLTDVLFCLE</sequence>
<evidence type="ECO:0000313" key="2">
    <source>
        <dbReference type="Proteomes" id="UP000149121"/>
    </source>
</evidence>
<keyword evidence="2" id="KW-1185">Reference proteome</keyword>
<proteinExistence type="predicted"/>
<dbReference type="KEGG" id="vg:30902611"/>
<name>A0A1B2RVU8_9VIRU</name>